<organism evidence="3 4">
    <name type="scientific">Carex littledalei</name>
    <dbReference type="NCBI Taxonomy" id="544730"/>
    <lineage>
        <taxon>Eukaryota</taxon>
        <taxon>Viridiplantae</taxon>
        <taxon>Streptophyta</taxon>
        <taxon>Embryophyta</taxon>
        <taxon>Tracheophyta</taxon>
        <taxon>Spermatophyta</taxon>
        <taxon>Magnoliopsida</taxon>
        <taxon>Liliopsida</taxon>
        <taxon>Poales</taxon>
        <taxon>Cyperaceae</taxon>
        <taxon>Cyperoideae</taxon>
        <taxon>Cariceae</taxon>
        <taxon>Carex</taxon>
        <taxon>Carex subgen. Euthyceras</taxon>
    </lineage>
</organism>
<dbReference type="EMBL" id="SWLB01000021">
    <property type="protein sequence ID" value="KAF3324616.1"/>
    <property type="molecule type" value="Genomic_DNA"/>
</dbReference>
<proteinExistence type="predicted"/>
<dbReference type="Gene3D" id="3.40.50.1860">
    <property type="match status" value="2"/>
</dbReference>
<gene>
    <name evidence="3" type="ORF">FCM35_KLT10773</name>
</gene>
<dbReference type="InterPro" id="IPR001920">
    <property type="entry name" value="Asp/Glu_race"/>
</dbReference>
<evidence type="ECO:0000313" key="4">
    <source>
        <dbReference type="Proteomes" id="UP000623129"/>
    </source>
</evidence>
<dbReference type="Pfam" id="PF01177">
    <property type="entry name" value="Asp_Glu_race"/>
    <property type="match status" value="1"/>
</dbReference>
<dbReference type="InterPro" id="IPR015942">
    <property type="entry name" value="Asp/Glu/hydantoin_racemase"/>
</dbReference>
<evidence type="ECO:0000256" key="2">
    <source>
        <dbReference type="SAM" id="MobiDB-lite"/>
    </source>
</evidence>
<comment type="caution">
    <text evidence="3">The sequence shown here is derived from an EMBL/GenBank/DDBJ whole genome shotgun (WGS) entry which is preliminary data.</text>
</comment>
<dbReference type="OrthoDB" id="187836at2759"/>
<accession>A0A833QMH1</accession>
<evidence type="ECO:0000256" key="1">
    <source>
        <dbReference type="ARBA" id="ARBA00023235"/>
    </source>
</evidence>
<feature type="compositionally biased region" description="Polar residues" evidence="2">
    <location>
        <begin position="62"/>
        <end position="71"/>
    </location>
</feature>
<dbReference type="PANTHER" id="PTHR21198:SF7">
    <property type="entry name" value="ASPARTATE-GLUTAMATE RACEMASE FAMILY"/>
    <property type="match status" value="1"/>
</dbReference>
<protein>
    <submittedName>
        <fullName evidence="3">Aspartate racemase</fullName>
    </submittedName>
</protein>
<dbReference type="GO" id="GO:0047661">
    <property type="term" value="F:amino-acid racemase activity"/>
    <property type="evidence" value="ECO:0007669"/>
    <property type="project" value="InterPro"/>
</dbReference>
<sequence>MLEIITTMSCGSIYSPVHFPKVFHRHSTFTKSRPSCSVTNSSPSSLLINNNYSNGKVAGSKNPKTTSTTSRGALEDAPLKFPNNTVGIIGGVSTGCTLHFLQKLVDLSSQDEGDAIPFIVCSDPIFNINNLPDSRSQSKLILEKLKERRMFLEKGGSCCIVMPCHSLQAWHEEIGTDSSVPFLHISDYVAKELKEASLKPVEAGSNVQIGLLSSDSNICTKFYQDKLQNEGFEVIYPDRATMDHAVLPAVSAFGRNDMIGARNLLRIAINVLLVKAVNTIVFASHDLAQILPQDDPLLKNCIDPIESLARHAVRRARSINTQQL</sequence>
<feature type="region of interest" description="Disordered" evidence="2">
    <location>
        <begin position="54"/>
        <end position="76"/>
    </location>
</feature>
<keyword evidence="4" id="KW-1185">Reference proteome</keyword>
<dbReference type="AlphaFoldDB" id="A0A833QMH1"/>
<dbReference type="SUPFAM" id="SSF53681">
    <property type="entry name" value="Aspartate/glutamate racemase"/>
    <property type="match status" value="2"/>
</dbReference>
<name>A0A833QMH1_9POAL</name>
<dbReference type="PANTHER" id="PTHR21198">
    <property type="entry name" value="GLUTAMATE RACEMASE"/>
    <property type="match status" value="1"/>
</dbReference>
<dbReference type="Proteomes" id="UP000623129">
    <property type="component" value="Unassembled WGS sequence"/>
</dbReference>
<keyword evidence="1" id="KW-0413">Isomerase</keyword>
<evidence type="ECO:0000313" key="3">
    <source>
        <dbReference type="EMBL" id="KAF3324616.1"/>
    </source>
</evidence>
<reference evidence="3" key="1">
    <citation type="submission" date="2020-01" db="EMBL/GenBank/DDBJ databases">
        <title>Genome sequence of Kobresia littledalei, the first chromosome-level genome in the family Cyperaceae.</title>
        <authorList>
            <person name="Qu G."/>
        </authorList>
    </citation>
    <scope>NUCLEOTIDE SEQUENCE</scope>
    <source>
        <strain evidence="3">C.B.Clarke</strain>
        <tissue evidence="3">Leaf</tissue>
    </source>
</reference>